<feature type="binding site" evidence="6">
    <location>
        <begin position="223"/>
        <end position="228"/>
    </location>
    <ligand>
        <name>NAD(+)</name>
        <dbReference type="ChEBI" id="CHEBI:57540"/>
    </ligand>
</feature>
<name>A0A5E4RSW3_9BURK</name>
<feature type="binding site" evidence="6">
    <location>
        <position position="247"/>
    </location>
    <ligand>
        <name>NAD(+)</name>
        <dbReference type="ChEBI" id="CHEBI:57540"/>
    </ligand>
</feature>
<feature type="binding site" evidence="6">
    <location>
        <begin position="108"/>
        <end position="109"/>
    </location>
    <ligand>
        <name>NAD(+)</name>
        <dbReference type="ChEBI" id="CHEBI:57540"/>
    </ligand>
</feature>
<feature type="active site" description="Proton acceptor" evidence="6">
    <location>
        <position position="108"/>
    </location>
</feature>
<comment type="similarity">
    <text evidence="6">Belongs to the NAD kinase family.</text>
</comment>
<keyword evidence="6" id="KW-0963">Cytoplasm</keyword>
<feature type="binding site" evidence="6">
    <location>
        <begin position="182"/>
        <end position="183"/>
    </location>
    <ligand>
        <name>NAD(+)</name>
        <dbReference type="ChEBI" id="CHEBI:57540"/>
    </ligand>
</feature>
<dbReference type="PANTHER" id="PTHR20275:SF0">
    <property type="entry name" value="NAD KINASE"/>
    <property type="match status" value="1"/>
</dbReference>
<evidence type="ECO:0000256" key="2">
    <source>
        <dbReference type="ARBA" id="ARBA00022777"/>
    </source>
</evidence>
<reference evidence="7 8" key="1">
    <citation type="submission" date="2019-08" db="EMBL/GenBank/DDBJ databases">
        <authorList>
            <person name="Peeters C."/>
        </authorList>
    </citation>
    <scope>NUCLEOTIDE SEQUENCE [LARGE SCALE GENOMIC DNA]</scope>
    <source>
        <strain evidence="7 8">LMG 31012</strain>
    </source>
</reference>
<evidence type="ECO:0000256" key="5">
    <source>
        <dbReference type="ARBA" id="ARBA00047925"/>
    </source>
</evidence>
<keyword evidence="1 6" id="KW-0808">Transferase</keyword>
<comment type="cofactor">
    <cofactor evidence="6">
        <name>a divalent metal cation</name>
        <dbReference type="ChEBI" id="CHEBI:60240"/>
    </cofactor>
</comment>
<dbReference type="Proteomes" id="UP000400981">
    <property type="component" value="Unassembled WGS sequence"/>
</dbReference>
<dbReference type="GO" id="GO:0046872">
    <property type="term" value="F:metal ion binding"/>
    <property type="evidence" value="ECO:0007669"/>
    <property type="project" value="UniProtKB-UniRule"/>
</dbReference>
<keyword evidence="3 6" id="KW-0521">NADP</keyword>
<dbReference type="NCBIfam" id="NF002561">
    <property type="entry name" value="PRK02155.1"/>
    <property type="match status" value="1"/>
</dbReference>
<keyword evidence="6" id="KW-0547">Nucleotide-binding</keyword>
<sequence length="333" mass="36089">MYNHGVRQTPTGLARPRVPMVAVIDLWCNGGMKTGSPFKTVALVGKYHADGVAEPLLTLAACIAQRGHHVVFERDTAHNIGAAADPYRPLDIQEIGTQADVAVVIGGDGTMLGVGRQLAASKVPLIGVNHGRVGFITDIPLDEMRQVVPAMLEGHFEAEQRTLLAARIERDGQTLFETLAFNDVVVNRSGISGMVELRVDVDGRFMYKQRSDGLIVATPTGSTAYALSATGPILHPRLGGVVLVPIAPHALSNRPIVLPDSSDIVITITGGREVGANFDMQSFAELRQGDRILLGRSEHQVTFLHPVGYNYYATLRRKLHWNEHISDEDSPQT</sequence>
<feature type="binding site" evidence="6">
    <location>
        <position position="281"/>
    </location>
    <ligand>
        <name>NAD(+)</name>
        <dbReference type="ChEBI" id="CHEBI:57540"/>
    </ligand>
</feature>
<dbReference type="Gene3D" id="2.60.200.30">
    <property type="entry name" value="Probable inorganic polyphosphate/atp-NAD kinase, domain 2"/>
    <property type="match status" value="1"/>
</dbReference>
<evidence type="ECO:0000313" key="7">
    <source>
        <dbReference type="EMBL" id="VVD66486.1"/>
    </source>
</evidence>
<comment type="catalytic activity">
    <reaction evidence="5 6">
        <text>NAD(+) + ATP = ADP + NADP(+) + H(+)</text>
        <dbReference type="Rhea" id="RHEA:18629"/>
        <dbReference type="ChEBI" id="CHEBI:15378"/>
        <dbReference type="ChEBI" id="CHEBI:30616"/>
        <dbReference type="ChEBI" id="CHEBI:57540"/>
        <dbReference type="ChEBI" id="CHEBI:58349"/>
        <dbReference type="ChEBI" id="CHEBI:456216"/>
        <dbReference type="EC" id="2.7.1.23"/>
    </reaction>
</comment>
<dbReference type="GO" id="GO:0019674">
    <property type="term" value="P:NAD+ metabolic process"/>
    <property type="evidence" value="ECO:0007669"/>
    <property type="project" value="InterPro"/>
</dbReference>
<dbReference type="GO" id="GO:0005524">
    <property type="term" value="F:ATP binding"/>
    <property type="evidence" value="ECO:0007669"/>
    <property type="project" value="UniProtKB-KW"/>
</dbReference>
<keyword evidence="8" id="KW-1185">Reference proteome</keyword>
<comment type="subcellular location">
    <subcellularLocation>
        <location evidence="6">Cytoplasm</location>
    </subcellularLocation>
</comment>
<dbReference type="Pfam" id="PF01513">
    <property type="entry name" value="NAD_kinase"/>
    <property type="match status" value="1"/>
</dbReference>
<keyword evidence="6" id="KW-0067">ATP-binding</keyword>
<dbReference type="SUPFAM" id="SSF111331">
    <property type="entry name" value="NAD kinase/diacylglycerol kinase-like"/>
    <property type="match status" value="1"/>
</dbReference>
<dbReference type="EC" id="2.7.1.23" evidence="6"/>
<evidence type="ECO:0000256" key="4">
    <source>
        <dbReference type="ARBA" id="ARBA00023027"/>
    </source>
</evidence>
<dbReference type="InterPro" id="IPR016064">
    <property type="entry name" value="NAD/diacylglycerol_kinase_sf"/>
</dbReference>
<dbReference type="InterPro" id="IPR002504">
    <property type="entry name" value="NADK"/>
</dbReference>
<organism evidence="7 8">
    <name type="scientific">Pandoraea eparura</name>
    <dbReference type="NCBI Taxonomy" id="2508291"/>
    <lineage>
        <taxon>Bacteria</taxon>
        <taxon>Pseudomonadati</taxon>
        <taxon>Pseudomonadota</taxon>
        <taxon>Betaproteobacteria</taxon>
        <taxon>Burkholderiales</taxon>
        <taxon>Burkholderiaceae</taxon>
        <taxon>Pandoraea</taxon>
    </lineage>
</organism>
<dbReference type="Pfam" id="PF20143">
    <property type="entry name" value="NAD_kinase_C"/>
    <property type="match status" value="1"/>
</dbReference>
<evidence type="ECO:0000313" key="8">
    <source>
        <dbReference type="Proteomes" id="UP000400981"/>
    </source>
</evidence>
<dbReference type="Gene3D" id="3.40.50.10330">
    <property type="entry name" value="Probable inorganic polyphosphate/atp-NAD kinase, domain 1"/>
    <property type="match status" value="1"/>
</dbReference>
<dbReference type="HAMAP" id="MF_00361">
    <property type="entry name" value="NAD_kinase"/>
    <property type="match status" value="1"/>
</dbReference>
<evidence type="ECO:0000256" key="6">
    <source>
        <dbReference type="HAMAP-Rule" id="MF_00361"/>
    </source>
</evidence>
<dbReference type="GO" id="GO:0003951">
    <property type="term" value="F:NAD+ kinase activity"/>
    <property type="evidence" value="ECO:0007669"/>
    <property type="project" value="UniProtKB-UniRule"/>
</dbReference>
<dbReference type="PANTHER" id="PTHR20275">
    <property type="entry name" value="NAD KINASE"/>
    <property type="match status" value="1"/>
</dbReference>
<keyword evidence="4 6" id="KW-0520">NAD</keyword>
<dbReference type="GO" id="GO:0005737">
    <property type="term" value="C:cytoplasm"/>
    <property type="evidence" value="ECO:0007669"/>
    <property type="project" value="UniProtKB-SubCell"/>
</dbReference>
<keyword evidence="2 6" id="KW-0418">Kinase</keyword>
<gene>
    <name evidence="6" type="primary">nadK</name>
    <name evidence="7" type="ORF">PEP31012_00375</name>
</gene>
<comment type="function">
    <text evidence="6">Involved in the regulation of the intracellular balance of NAD and NADP, and is a key enzyme in the biosynthesis of NADP. Catalyzes specifically the phosphorylation on 2'-hydroxyl of the adenosine moiety of NAD to yield NADP.</text>
</comment>
<feature type="binding site" evidence="6">
    <location>
        <position position="210"/>
    </location>
    <ligand>
        <name>NAD(+)</name>
        <dbReference type="ChEBI" id="CHEBI:57540"/>
    </ligand>
</feature>
<protein>
    <recommendedName>
        <fullName evidence="6">NAD kinase</fullName>
        <ecNumber evidence="6">2.7.1.23</ecNumber>
    </recommendedName>
    <alternativeName>
        <fullName evidence="6">ATP-dependent NAD kinase</fullName>
    </alternativeName>
</protein>
<comment type="caution">
    <text evidence="6">Lacks conserved residue(s) required for the propagation of feature annotation.</text>
</comment>
<dbReference type="GO" id="GO:0051287">
    <property type="term" value="F:NAD binding"/>
    <property type="evidence" value="ECO:0007669"/>
    <property type="project" value="UniProtKB-ARBA"/>
</dbReference>
<feature type="binding site" evidence="6">
    <location>
        <position position="212"/>
    </location>
    <ligand>
        <name>NAD(+)</name>
        <dbReference type="ChEBI" id="CHEBI:57540"/>
    </ligand>
</feature>
<dbReference type="AlphaFoldDB" id="A0A5E4RSW3"/>
<dbReference type="GO" id="GO:0006741">
    <property type="term" value="P:NADP+ biosynthetic process"/>
    <property type="evidence" value="ECO:0007669"/>
    <property type="project" value="UniProtKB-UniRule"/>
</dbReference>
<evidence type="ECO:0000256" key="3">
    <source>
        <dbReference type="ARBA" id="ARBA00022857"/>
    </source>
</evidence>
<accession>A0A5E4RSW3</accession>
<evidence type="ECO:0000256" key="1">
    <source>
        <dbReference type="ARBA" id="ARBA00022679"/>
    </source>
</evidence>
<dbReference type="EMBL" id="CABPSH010000001">
    <property type="protein sequence ID" value="VVD66486.1"/>
    <property type="molecule type" value="Genomic_DNA"/>
</dbReference>
<proteinExistence type="inferred from homology"/>
<dbReference type="InterPro" id="IPR017438">
    <property type="entry name" value="ATP-NAD_kinase_N"/>
</dbReference>
<dbReference type="InterPro" id="IPR017437">
    <property type="entry name" value="ATP-NAD_kinase_PpnK-typ_C"/>
</dbReference>